<accession>A0A1W9S1G6</accession>
<dbReference type="SUPFAM" id="SSF46955">
    <property type="entry name" value="Putative DNA-binding domain"/>
    <property type="match status" value="1"/>
</dbReference>
<dbReference type="PANTHER" id="PTHR10947">
    <property type="entry name" value="PHENYLALANYL-TRNA SYNTHETASE BETA CHAIN AND LEUCINE-RICH REPEAT-CONTAINING PROTEIN 47"/>
    <property type="match status" value="1"/>
</dbReference>
<evidence type="ECO:0000256" key="3">
    <source>
        <dbReference type="ARBA" id="ARBA00022598"/>
    </source>
</evidence>
<protein>
    <recommendedName>
        <fullName evidence="2">phenylalanine--tRNA ligase</fullName>
        <ecNumber evidence="2">6.1.1.20</ecNumber>
    </recommendedName>
</protein>
<dbReference type="Proteomes" id="UP000192611">
    <property type="component" value="Unassembled WGS sequence"/>
</dbReference>
<dbReference type="AlphaFoldDB" id="A0A1W9S1G6"/>
<dbReference type="InterPro" id="IPR045060">
    <property type="entry name" value="Phe-tRNA-ligase_IIc_bsu"/>
</dbReference>
<evidence type="ECO:0000256" key="7">
    <source>
        <dbReference type="ARBA" id="ARBA00022842"/>
    </source>
</evidence>
<keyword evidence="7" id="KW-0460">Magnesium</keyword>
<gene>
    <name evidence="11" type="ORF">B6D57_02335</name>
</gene>
<dbReference type="EMBL" id="NATQ01000034">
    <property type="protein sequence ID" value="OQX90688.1"/>
    <property type="molecule type" value="Genomic_DNA"/>
</dbReference>
<organism evidence="11 12">
    <name type="scientific">Candidatus Coatesbacteria bacterium 4484_99</name>
    <dbReference type="NCBI Taxonomy" id="1970774"/>
    <lineage>
        <taxon>Bacteria</taxon>
        <taxon>Candidatus Coatesiibacteriota</taxon>
    </lineage>
</organism>
<keyword evidence="6" id="KW-0067">ATP-binding</keyword>
<evidence type="ECO:0000313" key="11">
    <source>
        <dbReference type="EMBL" id="OQX90688.1"/>
    </source>
</evidence>
<dbReference type="GO" id="GO:0003723">
    <property type="term" value="F:RNA binding"/>
    <property type="evidence" value="ECO:0007669"/>
    <property type="project" value="InterPro"/>
</dbReference>
<sequence>MIPPYRVDILHPRDIIEDIAIGYGMWRIEPCELEGYMIGRLSDKRVFEDKIADLLVGLGFQEVFNYILTDPDIHISKMCLSEDLIKVKSPKSKSHSVLRRWLIPSLLQNLSLSKKEEYPQKIFEIGHVVKRVDSKIEEEIHLA</sequence>
<evidence type="ECO:0000256" key="6">
    <source>
        <dbReference type="ARBA" id="ARBA00022840"/>
    </source>
</evidence>
<dbReference type="PROSITE" id="PS51483">
    <property type="entry name" value="B5"/>
    <property type="match status" value="1"/>
</dbReference>
<dbReference type="GO" id="GO:0000287">
    <property type="term" value="F:magnesium ion binding"/>
    <property type="evidence" value="ECO:0007669"/>
    <property type="project" value="InterPro"/>
</dbReference>
<evidence type="ECO:0000313" key="12">
    <source>
        <dbReference type="Proteomes" id="UP000192611"/>
    </source>
</evidence>
<dbReference type="Pfam" id="PF17759">
    <property type="entry name" value="tRNA_synthFbeta"/>
    <property type="match status" value="1"/>
</dbReference>
<name>A0A1W9S1G6_9BACT</name>
<evidence type="ECO:0000256" key="1">
    <source>
        <dbReference type="ARBA" id="ARBA00001946"/>
    </source>
</evidence>
<evidence type="ECO:0000259" key="10">
    <source>
        <dbReference type="PROSITE" id="PS51483"/>
    </source>
</evidence>
<dbReference type="GO" id="GO:0009328">
    <property type="term" value="C:phenylalanine-tRNA ligase complex"/>
    <property type="evidence" value="ECO:0007669"/>
    <property type="project" value="TreeGrafter"/>
</dbReference>
<evidence type="ECO:0000256" key="4">
    <source>
        <dbReference type="ARBA" id="ARBA00022723"/>
    </source>
</evidence>
<dbReference type="Pfam" id="PF03484">
    <property type="entry name" value="B5"/>
    <property type="match status" value="1"/>
</dbReference>
<dbReference type="InterPro" id="IPR005147">
    <property type="entry name" value="tRNA_synthase_B5-dom"/>
</dbReference>
<dbReference type="Gene3D" id="3.30.930.10">
    <property type="entry name" value="Bira Bifunctional Protein, Domain 2"/>
    <property type="match status" value="1"/>
</dbReference>
<keyword evidence="4" id="KW-0479">Metal-binding</keyword>
<evidence type="ECO:0000256" key="5">
    <source>
        <dbReference type="ARBA" id="ARBA00022741"/>
    </source>
</evidence>
<feature type="domain" description="B5" evidence="10">
    <location>
        <begin position="1"/>
        <end position="30"/>
    </location>
</feature>
<comment type="cofactor">
    <cofactor evidence="1">
        <name>Mg(2+)</name>
        <dbReference type="ChEBI" id="CHEBI:18420"/>
    </cofactor>
</comment>
<evidence type="ECO:0000256" key="2">
    <source>
        <dbReference type="ARBA" id="ARBA00012814"/>
    </source>
</evidence>
<keyword evidence="9" id="KW-0030">Aminoacyl-tRNA synthetase</keyword>
<dbReference type="Gene3D" id="3.30.56.10">
    <property type="match status" value="1"/>
</dbReference>
<evidence type="ECO:0000256" key="8">
    <source>
        <dbReference type="ARBA" id="ARBA00022917"/>
    </source>
</evidence>
<dbReference type="EC" id="6.1.1.20" evidence="2"/>
<keyword evidence="3" id="KW-0436">Ligase</keyword>
<keyword evidence="5" id="KW-0547">Nucleotide-binding</keyword>
<proteinExistence type="predicted"/>
<dbReference type="InterPro" id="IPR045864">
    <property type="entry name" value="aa-tRNA-synth_II/BPL/LPL"/>
</dbReference>
<feature type="non-terminal residue" evidence="11">
    <location>
        <position position="143"/>
    </location>
</feature>
<comment type="caution">
    <text evidence="11">The sequence shown here is derived from an EMBL/GenBank/DDBJ whole genome shotgun (WGS) entry which is preliminary data.</text>
</comment>
<evidence type="ECO:0000256" key="9">
    <source>
        <dbReference type="ARBA" id="ARBA00023146"/>
    </source>
</evidence>
<dbReference type="GO" id="GO:0005524">
    <property type="term" value="F:ATP binding"/>
    <property type="evidence" value="ECO:0007669"/>
    <property type="project" value="UniProtKB-KW"/>
</dbReference>
<dbReference type="GO" id="GO:0006432">
    <property type="term" value="P:phenylalanyl-tRNA aminoacylation"/>
    <property type="evidence" value="ECO:0007669"/>
    <property type="project" value="InterPro"/>
</dbReference>
<dbReference type="SUPFAM" id="SSF55681">
    <property type="entry name" value="Class II aaRS and biotin synthetases"/>
    <property type="match status" value="1"/>
</dbReference>
<dbReference type="PANTHER" id="PTHR10947:SF0">
    <property type="entry name" value="PHENYLALANINE--TRNA LIGASE BETA SUBUNIT"/>
    <property type="match status" value="1"/>
</dbReference>
<reference evidence="12" key="1">
    <citation type="submission" date="2017-03" db="EMBL/GenBank/DDBJ databases">
        <title>Novel pathways for hydrocarbon cycling and metabolic interdependencies in hydrothermal sediment communities.</title>
        <authorList>
            <person name="Dombrowski N."/>
            <person name="Seitz K."/>
            <person name="Teske A."/>
            <person name="Baker B."/>
        </authorList>
    </citation>
    <scope>NUCLEOTIDE SEQUENCE [LARGE SCALE GENOMIC DNA]</scope>
</reference>
<dbReference type="InterPro" id="IPR041616">
    <property type="entry name" value="PheRS_beta_core"/>
</dbReference>
<dbReference type="InterPro" id="IPR009061">
    <property type="entry name" value="DNA-bd_dom_put_sf"/>
</dbReference>
<dbReference type="GO" id="GO:0004826">
    <property type="term" value="F:phenylalanine-tRNA ligase activity"/>
    <property type="evidence" value="ECO:0007669"/>
    <property type="project" value="UniProtKB-EC"/>
</dbReference>
<keyword evidence="8" id="KW-0648">Protein biosynthesis</keyword>